<organism evidence="1 2">
    <name type="scientific">Channa argus</name>
    <name type="common">Northern snakehead</name>
    <name type="synonym">Ophicephalus argus</name>
    <dbReference type="NCBI Taxonomy" id="215402"/>
    <lineage>
        <taxon>Eukaryota</taxon>
        <taxon>Metazoa</taxon>
        <taxon>Chordata</taxon>
        <taxon>Craniata</taxon>
        <taxon>Vertebrata</taxon>
        <taxon>Euteleostomi</taxon>
        <taxon>Actinopterygii</taxon>
        <taxon>Neopterygii</taxon>
        <taxon>Teleostei</taxon>
        <taxon>Neoteleostei</taxon>
        <taxon>Acanthomorphata</taxon>
        <taxon>Anabantaria</taxon>
        <taxon>Anabantiformes</taxon>
        <taxon>Channoidei</taxon>
        <taxon>Channidae</taxon>
        <taxon>Channa</taxon>
    </lineage>
</organism>
<keyword evidence="2" id="KW-1185">Reference proteome</keyword>
<name>A0A6G1Q1S7_CHAAH</name>
<evidence type="ECO:0000313" key="2">
    <source>
        <dbReference type="Proteomes" id="UP000503349"/>
    </source>
</evidence>
<protein>
    <submittedName>
        <fullName evidence="1">Uncharacterized protein</fullName>
    </submittedName>
</protein>
<gene>
    <name evidence="1" type="ORF">EXN66_Car011884</name>
</gene>
<dbReference type="AlphaFoldDB" id="A0A6G1Q1S7"/>
<sequence length="316" mass="33657">MSQGPHGEPVNQCGTGRQLHQGLLQQLFPWMSLPTNKQHSGISGMAKWIADIVLCWLSLLFLTIAVPETRDTGGDGGGNPLCPRRACADDMLIPFFECLSNGCTSVRLQGNSSEFYWPAKKNLYINIGLRELAVVHGDATAEALVGSAVDAAVEVAVGPVACPLDESRNTAAMQSVLNHYGDNGDVERDVQSVSVVQQETPVITDAQDCSQPGVTDEALQLLTTTSVAVAASTNSQLTGEEDIDYDTDSDTMSLGECSTKNVLSSFYRRVLGTQWALLTVSHINKIAYSLCASALSIGHVQSEKASGFAGITLTHP</sequence>
<proteinExistence type="predicted"/>
<accession>A0A6G1Q1S7</accession>
<evidence type="ECO:0000313" key="1">
    <source>
        <dbReference type="EMBL" id="KAF3696208.1"/>
    </source>
</evidence>
<dbReference type="Proteomes" id="UP000503349">
    <property type="component" value="Chromosome 11"/>
</dbReference>
<reference evidence="2" key="2">
    <citation type="submission" date="2019-02" db="EMBL/GenBank/DDBJ databases">
        <title>Opniocepnalus argus Var Kimnra genome.</title>
        <authorList>
            <person name="Zhou C."/>
            <person name="Xiao S."/>
        </authorList>
    </citation>
    <scope>NUCLEOTIDE SEQUENCE [LARGE SCALE GENOMIC DNA]</scope>
</reference>
<dbReference type="EMBL" id="CM015722">
    <property type="protein sequence ID" value="KAF3696208.1"/>
    <property type="molecule type" value="Genomic_DNA"/>
</dbReference>
<reference evidence="1 2" key="1">
    <citation type="submission" date="2019-02" db="EMBL/GenBank/DDBJ databases">
        <title>Opniocepnalus argus genome.</title>
        <authorList>
            <person name="Zhou C."/>
            <person name="Xiao S."/>
        </authorList>
    </citation>
    <scope>NUCLEOTIDE SEQUENCE [LARGE SCALE GENOMIC DNA]</scope>
    <source>
        <strain evidence="1">OARG1902GOOAL</strain>
        <tissue evidence="1">Muscle</tissue>
    </source>
</reference>